<organism evidence="4 5">
    <name type="scientific">Candidatus Nephthysia bennettiae</name>
    <dbReference type="NCBI Taxonomy" id="3127016"/>
    <lineage>
        <taxon>Bacteria</taxon>
        <taxon>Bacillati</taxon>
        <taxon>Candidatus Dormiibacterota</taxon>
        <taxon>Candidatus Dormibacteria</taxon>
        <taxon>Candidatus Dormibacterales</taxon>
        <taxon>Candidatus Dormibacteraceae</taxon>
        <taxon>Candidatus Nephthysia</taxon>
    </lineage>
</organism>
<comment type="similarity">
    <text evidence="1">Belongs to the leucine-binding protein family.</text>
</comment>
<protein>
    <submittedName>
        <fullName evidence="4">ABC transporter substrate-binding protein</fullName>
    </submittedName>
</protein>
<evidence type="ECO:0000313" key="4">
    <source>
        <dbReference type="EMBL" id="MBJ7600084.1"/>
    </source>
</evidence>
<dbReference type="InterPro" id="IPR028081">
    <property type="entry name" value="Leu-bd"/>
</dbReference>
<evidence type="ECO:0000256" key="1">
    <source>
        <dbReference type="ARBA" id="ARBA00010062"/>
    </source>
</evidence>
<feature type="domain" description="Leucine-binding protein" evidence="3">
    <location>
        <begin position="2"/>
        <end position="168"/>
    </location>
</feature>
<keyword evidence="5" id="KW-1185">Reference proteome</keyword>
<dbReference type="InterPro" id="IPR051010">
    <property type="entry name" value="BCAA_transport"/>
</dbReference>
<accession>A0A934K4V4</accession>
<dbReference type="RefSeq" id="WP_338203771.1">
    <property type="nucleotide sequence ID" value="NZ_JAEKNR010000186.1"/>
</dbReference>
<reference evidence="4" key="1">
    <citation type="submission" date="2020-10" db="EMBL/GenBank/DDBJ databases">
        <title>Ca. Dormibacterota MAGs.</title>
        <authorList>
            <person name="Montgomery K."/>
        </authorList>
    </citation>
    <scope>NUCLEOTIDE SEQUENCE [LARGE SCALE GENOMIC DNA]</scope>
    <source>
        <strain evidence="4">SC8812_S17_10</strain>
    </source>
</reference>
<dbReference type="InterPro" id="IPR028082">
    <property type="entry name" value="Peripla_BP_I"/>
</dbReference>
<dbReference type="PANTHER" id="PTHR30483">
    <property type="entry name" value="LEUCINE-SPECIFIC-BINDING PROTEIN"/>
    <property type="match status" value="1"/>
</dbReference>
<dbReference type="PANTHER" id="PTHR30483:SF37">
    <property type="entry name" value="ABC TRANSPORTER SUBSTRATE-BINDING PROTEIN"/>
    <property type="match status" value="1"/>
</dbReference>
<gene>
    <name evidence="4" type="ORF">JF922_18655</name>
</gene>
<evidence type="ECO:0000256" key="2">
    <source>
        <dbReference type="ARBA" id="ARBA00022729"/>
    </source>
</evidence>
<dbReference type="AlphaFoldDB" id="A0A934K4V4"/>
<dbReference type="Proteomes" id="UP000612893">
    <property type="component" value="Unassembled WGS sequence"/>
</dbReference>
<dbReference type="Gene3D" id="3.40.50.2300">
    <property type="match status" value="2"/>
</dbReference>
<evidence type="ECO:0000259" key="3">
    <source>
        <dbReference type="Pfam" id="PF13458"/>
    </source>
</evidence>
<dbReference type="Pfam" id="PF13458">
    <property type="entry name" value="Peripla_BP_6"/>
    <property type="match status" value="1"/>
</dbReference>
<name>A0A934K4V4_9BACT</name>
<keyword evidence="2" id="KW-0732">Signal</keyword>
<evidence type="ECO:0000313" key="5">
    <source>
        <dbReference type="Proteomes" id="UP000612893"/>
    </source>
</evidence>
<dbReference type="SUPFAM" id="SSF53822">
    <property type="entry name" value="Periplasmic binding protein-like I"/>
    <property type="match status" value="1"/>
</dbReference>
<proteinExistence type="inferred from homology"/>
<sequence length="343" mass="35967">MRLGVCLSLSGRYARFGAMAAAGLRAWAGMRPDIELIVEDDRSEPQLVRAGLRRLATGCDLLLGPYSTVLTREACAVAAEDGLLLWNHGGAGDDVQGMSPGHMVSVLTPASRYTEPFIDWLSREPHRGPAAVLAVLRGRGQFGRQVVAGARSAAERLGLKAVLLGPEAAPRAPVEHPLRWDLLCAGSFEEDVEAVGWGRSLPWPPRSICAVAAGVREFGSAVGDPAGIQGLAQWSPGDAGTVDVGRSEAQFLRAYRTVAGGEPDYPAVQAAAAAELAVHCTAIAGSIDPASVWRTASRLRATTLFGAFAVDPFSGLQTGHRTVMVHWAEGQPAGPRRGALAAA</sequence>
<comment type="caution">
    <text evidence="4">The sequence shown here is derived from an EMBL/GenBank/DDBJ whole genome shotgun (WGS) entry which is preliminary data.</text>
</comment>
<dbReference type="EMBL" id="JAEKNR010000186">
    <property type="protein sequence ID" value="MBJ7600084.1"/>
    <property type="molecule type" value="Genomic_DNA"/>
</dbReference>